<dbReference type="CDD" id="cd05398">
    <property type="entry name" value="NT_ClassII-CCAase"/>
    <property type="match status" value="1"/>
</dbReference>
<feature type="binding site" evidence="12">
    <location>
        <position position="91"/>
    </location>
    <ligand>
        <name>ATP</name>
        <dbReference type="ChEBI" id="CHEBI:30616"/>
    </ligand>
</feature>
<dbReference type="HAMAP" id="MF_01262">
    <property type="entry name" value="CCA_bact_type2"/>
    <property type="match status" value="1"/>
</dbReference>
<evidence type="ECO:0000256" key="10">
    <source>
        <dbReference type="ARBA" id="ARBA00022842"/>
    </source>
</evidence>
<dbReference type="AlphaFoldDB" id="A0A0B0H2X7"/>
<proteinExistence type="inferred from homology"/>
<dbReference type="GO" id="GO:0004810">
    <property type="term" value="F:CCA tRNA nucleotidyltransferase activity"/>
    <property type="evidence" value="ECO:0007669"/>
    <property type="project" value="UniProtKB-UniRule"/>
</dbReference>
<feature type="binding site" evidence="12">
    <location>
        <position position="137"/>
    </location>
    <ligand>
        <name>CTP</name>
        <dbReference type="ChEBI" id="CHEBI:37563"/>
    </ligand>
</feature>
<feature type="binding site" evidence="12">
    <location>
        <position position="21"/>
    </location>
    <ligand>
        <name>Mg(2+)</name>
        <dbReference type="ChEBI" id="CHEBI:18420"/>
    </ligand>
</feature>
<feature type="binding site" evidence="12">
    <location>
        <position position="91"/>
    </location>
    <ligand>
        <name>CTP</name>
        <dbReference type="ChEBI" id="CHEBI:37563"/>
    </ligand>
</feature>
<dbReference type="STRING" id="2340.JV46_05370"/>
<comment type="miscellaneous">
    <text evidence="12">A single active site specifically recognizes both ATP and CTP and is responsible for their addition.</text>
</comment>
<comment type="domain">
    <text evidence="12">Comprises two domains: an N-terminal domain containing the nucleotidyltransferase activity and a C-terminal HD domain associated with both phosphodiesterase and phosphatase activities.</text>
</comment>
<dbReference type="PATRIC" id="fig|2340.3.peg.1213"/>
<keyword evidence="4 12" id="KW-0548">Nucleotidyltransferase</keyword>
<evidence type="ECO:0000256" key="2">
    <source>
        <dbReference type="ARBA" id="ARBA00022679"/>
    </source>
</evidence>
<feature type="binding site" evidence="12">
    <location>
        <position position="11"/>
    </location>
    <ligand>
        <name>CTP</name>
        <dbReference type="ChEBI" id="CHEBI:37563"/>
    </ligand>
</feature>
<dbReference type="PANTHER" id="PTHR47545">
    <property type="entry name" value="MULTIFUNCTIONAL CCA PROTEIN"/>
    <property type="match status" value="1"/>
</dbReference>
<comment type="caution">
    <text evidence="14">The sequence shown here is derived from an EMBL/GenBank/DDBJ whole genome shotgun (WGS) entry which is preliminary data.</text>
</comment>
<evidence type="ECO:0000256" key="5">
    <source>
        <dbReference type="ARBA" id="ARBA00022723"/>
    </source>
</evidence>
<evidence type="ECO:0000256" key="4">
    <source>
        <dbReference type="ARBA" id="ARBA00022695"/>
    </source>
</evidence>
<dbReference type="GO" id="GO:0160016">
    <property type="term" value="F:CCACCA tRNA nucleotidyltransferase activity"/>
    <property type="evidence" value="ECO:0007669"/>
    <property type="project" value="RHEA"/>
</dbReference>
<dbReference type="RefSeq" id="WP_043116827.1">
    <property type="nucleotide sequence ID" value="NZ_JRAA01000002.1"/>
</dbReference>
<dbReference type="EMBL" id="JRAA01000002">
    <property type="protein sequence ID" value="KHF24568.1"/>
    <property type="molecule type" value="Genomic_DNA"/>
</dbReference>
<keyword evidence="8 12" id="KW-0378">Hydrolase</keyword>
<dbReference type="GO" id="GO:0000049">
    <property type="term" value="F:tRNA binding"/>
    <property type="evidence" value="ECO:0007669"/>
    <property type="project" value="UniProtKB-UniRule"/>
</dbReference>
<comment type="function">
    <text evidence="12">Catalyzes the addition and repair of the essential 3'-terminal CCA sequence in tRNAs without using a nucleic acid template. Adds these three nucleotides in the order of C, C, and A to the tRNA nucleotide-73, using CTP and ATP as substrates and producing inorganic pyrophosphate. tRNA 3'-terminal CCA addition is required both for tRNA processing and repair. Also involved in tRNA surveillance by mediating tandem CCA addition to generate a CCACCA at the 3' terminus of unstable tRNAs. While stable tRNAs receive only 3'-terminal CCA, unstable tRNAs are marked with CCACCA and rapidly degraded.</text>
</comment>
<dbReference type="SUPFAM" id="SSF81891">
    <property type="entry name" value="Poly A polymerase C-terminal region-like"/>
    <property type="match status" value="1"/>
</dbReference>
<feature type="binding site" evidence="12">
    <location>
        <position position="140"/>
    </location>
    <ligand>
        <name>CTP</name>
        <dbReference type="ChEBI" id="CHEBI:37563"/>
    </ligand>
</feature>
<evidence type="ECO:0000256" key="3">
    <source>
        <dbReference type="ARBA" id="ARBA00022694"/>
    </source>
</evidence>
<dbReference type="Pfam" id="PF01743">
    <property type="entry name" value="PolyA_pol"/>
    <property type="match status" value="1"/>
</dbReference>
<sequence length="413" mass="46800">MKVYLVGGAVRDQLLGLPVRERDWLVLGATPEEMLEQGYTPVGKDFPVFLHPQTKDEYALARTERKSGHGYQGFAFHAAPDVTIEEDLLRRDLTVNAMAMDDDGNLIDPYGGQQDLQQRLLRHVSQAFTEDPVRVLRIARFAARFAAQEFCVADETKALMRSMVDSGELDYLVSERTWAETCKALATDSPSRYFETLRECGALQLLFPEIERLYGVPQPARHHPEIDTGVHTMMVLEQAARLSSEPRVRFAALLHDLGKGMTDSSQWPRHHGHEKSGVRLVKRLCERLRVSNDFRELAVIVAEYHGHYRRVTDELRADTISRTLGALDAFRRPERFEEFLLACEADLRGRAGFENQATPHADTFRRLYKVASKVDIGAIVDSGAKGKEIGEAIEKLRIREIETELGKIRTKES</sequence>
<dbReference type="InterPro" id="IPR050124">
    <property type="entry name" value="tRNA_CCA-adding_enzyme"/>
</dbReference>
<comment type="subunit">
    <text evidence="12">Monomer. Can also form homodimers and oligomers.</text>
</comment>
<dbReference type="GO" id="GO:0016791">
    <property type="term" value="F:phosphatase activity"/>
    <property type="evidence" value="ECO:0007669"/>
    <property type="project" value="UniProtKB-UniRule"/>
</dbReference>
<dbReference type="EC" id="3.1.4.-" evidence="12"/>
<evidence type="ECO:0000256" key="11">
    <source>
        <dbReference type="ARBA" id="ARBA00022884"/>
    </source>
</evidence>
<dbReference type="GO" id="GO:0001680">
    <property type="term" value="P:tRNA 3'-terminal CCA addition"/>
    <property type="evidence" value="ECO:0007669"/>
    <property type="project" value="UniProtKB-UniRule"/>
</dbReference>
<keyword evidence="7 12" id="KW-0692">RNA repair</keyword>
<dbReference type="Pfam" id="PF01966">
    <property type="entry name" value="HD"/>
    <property type="match status" value="1"/>
</dbReference>
<dbReference type="NCBIfam" id="NF008137">
    <property type="entry name" value="PRK10885.1"/>
    <property type="match status" value="1"/>
</dbReference>
<dbReference type="FunFam" id="3.30.460.10:FF:000016">
    <property type="entry name" value="Multifunctional CCA protein"/>
    <property type="match status" value="1"/>
</dbReference>
<feature type="binding site" evidence="12">
    <location>
        <position position="137"/>
    </location>
    <ligand>
        <name>ATP</name>
        <dbReference type="ChEBI" id="CHEBI:30616"/>
    </ligand>
</feature>
<dbReference type="InterPro" id="IPR043519">
    <property type="entry name" value="NT_sf"/>
</dbReference>
<evidence type="ECO:0000256" key="7">
    <source>
        <dbReference type="ARBA" id="ARBA00022800"/>
    </source>
</evidence>
<dbReference type="Gene3D" id="1.10.3090.10">
    <property type="entry name" value="cca-adding enzyme, domain 2"/>
    <property type="match status" value="1"/>
</dbReference>
<feature type="binding site" evidence="12">
    <location>
        <position position="8"/>
    </location>
    <ligand>
        <name>CTP</name>
        <dbReference type="ChEBI" id="CHEBI:37563"/>
    </ligand>
</feature>
<comment type="similarity">
    <text evidence="12">Belongs to the tRNA nucleotidyltransferase/poly(A) polymerase family. Bacterial CCA-adding enzyme type 1 subfamily.</text>
</comment>
<comment type="catalytic activity">
    <reaction evidence="12">
        <text>a tRNA with a 3' CCA end + 2 CTP + ATP = a tRNA with a 3' CCACCA end + 3 diphosphate</text>
        <dbReference type="Rhea" id="RHEA:76235"/>
        <dbReference type="Rhea" id="RHEA-COMP:10468"/>
        <dbReference type="Rhea" id="RHEA-COMP:18655"/>
        <dbReference type="ChEBI" id="CHEBI:30616"/>
        <dbReference type="ChEBI" id="CHEBI:33019"/>
        <dbReference type="ChEBI" id="CHEBI:37563"/>
        <dbReference type="ChEBI" id="CHEBI:83071"/>
        <dbReference type="ChEBI" id="CHEBI:195187"/>
    </reaction>
</comment>
<keyword evidence="9 12" id="KW-0067">ATP-binding</keyword>
<accession>A0A0B0H2X7</accession>
<protein>
    <recommendedName>
        <fullName evidence="12">Multifunctional CCA protein</fullName>
    </recommendedName>
    <domain>
        <recommendedName>
            <fullName evidence="12">CCA-adding enzyme</fullName>
            <ecNumber evidence="12">2.7.7.72</ecNumber>
        </recommendedName>
        <alternativeName>
            <fullName evidence="12">CCA tRNA nucleotidyltransferase</fullName>
        </alternativeName>
        <alternativeName>
            <fullName evidence="12">tRNA CCA-pyrophosphorylase</fullName>
        </alternativeName>
        <alternativeName>
            <fullName evidence="12">tRNA adenylyl-/cytidylyl-transferase</fullName>
        </alternativeName>
        <alternativeName>
            <fullName evidence="12">tRNA nucleotidyltransferase</fullName>
        </alternativeName>
        <alternativeName>
            <fullName evidence="12">tRNA-NT</fullName>
        </alternativeName>
    </domain>
    <domain>
        <recommendedName>
            <fullName evidence="12">2'-nucleotidase</fullName>
            <ecNumber evidence="12">3.1.3.-</ecNumber>
        </recommendedName>
    </domain>
    <domain>
        <recommendedName>
            <fullName evidence="12">2',3'-cyclic phosphodiesterase</fullName>
            <ecNumber evidence="12">3.1.4.-</ecNumber>
        </recommendedName>
    </domain>
    <domain>
        <recommendedName>
            <fullName evidence="12">Phosphatase</fullName>
        </recommendedName>
    </domain>
</protein>
<keyword evidence="2 12" id="KW-0808">Transferase</keyword>
<dbReference type="SUPFAM" id="SSF81301">
    <property type="entry name" value="Nucleotidyltransferase"/>
    <property type="match status" value="1"/>
</dbReference>
<dbReference type="OrthoDB" id="9805698at2"/>
<evidence type="ECO:0000259" key="13">
    <source>
        <dbReference type="PROSITE" id="PS51831"/>
    </source>
</evidence>
<dbReference type="Pfam" id="PF12627">
    <property type="entry name" value="PolyA_pol_RNAbd"/>
    <property type="match status" value="1"/>
</dbReference>
<evidence type="ECO:0000256" key="8">
    <source>
        <dbReference type="ARBA" id="ARBA00022801"/>
    </source>
</evidence>
<comment type="cofactor">
    <cofactor evidence="12">
        <name>Ni(2+)</name>
        <dbReference type="ChEBI" id="CHEBI:49786"/>
    </cofactor>
    <text evidence="12">Nickel for phosphatase activity.</text>
</comment>
<evidence type="ECO:0000256" key="6">
    <source>
        <dbReference type="ARBA" id="ARBA00022741"/>
    </source>
</evidence>
<dbReference type="GO" id="GO:0005524">
    <property type="term" value="F:ATP binding"/>
    <property type="evidence" value="ECO:0007669"/>
    <property type="project" value="UniProtKB-UniRule"/>
</dbReference>
<dbReference type="InterPro" id="IPR032828">
    <property type="entry name" value="PolyA_RNA-bd"/>
</dbReference>
<dbReference type="InterPro" id="IPR003607">
    <property type="entry name" value="HD/PDEase_dom"/>
</dbReference>
<keyword evidence="15" id="KW-1185">Reference proteome</keyword>
<dbReference type="PANTHER" id="PTHR47545:SF1">
    <property type="entry name" value="MULTIFUNCTIONAL CCA PROTEIN"/>
    <property type="match status" value="1"/>
</dbReference>
<feature type="binding site" evidence="12">
    <location>
        <position position="8"/>
    </location>
    <ligand>
        <name>ATP</name>
        <dbReference type="ChEBI" id="CHEBI:30616"/>
    </ligand>
</feature>
<dbReference type="GO" id="GO:0042245">
    <property type="term" value="P:RNA repair"/>
    <property type="evidence" value="ECO:0007669"/>
    <property type="project" value="UniProtKB-KW"/>
</dbReference>
<feature type="domain" description="HD" evidence="13">
    <location>
        <begin position="228"/>
        <end position="330"/>
    </location>
</feature>
<reference evidence="14 15" key="1">
    <citation type="journal article" date="2014" name="BMC Genomics">
        <title>The genome of the intracellular bacterium of the coastal bivalve, Solemya velum: a blueprint for thriving in and out of symbiosis.</title>
        <authorList>
            <person name="Dmytrenko O."/>
            <person name="Russell S.L."/>
            <person name="Loo W.T."/>
            <person name="Fontanez K.M."/>
            <person name="Liao L."/>
            <person name="Roeselers G."/>
            <person name="Sharma R."/>
            <person name="Stewart F.J."/>
            <person name="Newton I.L."/>
            <person name="Woyke T."/>
            <person name="Wu D."/>
            <person name="Lang J.M."/>
            <person name="Eisen J.A."/>
            <person name="Cavanaugh C.M."/>
        </authorList>
    </citation>
    <scope>NUCLEOTIDE SEQUENCE [LARGE SCALE GENOMIC DNA]</scope>
    <source>
        <strain evidence="14 15">WH</strain>
    </source>
</reference>
<feature type="binding site" evidence="12">
    <location>
        <position position="11"/>
    </location>
    <ligand>
        <name>ATP</name>
        <dbReference type="ChEBI" id="CHEBI:30616"/>
    </ligand>
</feature>
<dbReference type="Proteomes" id="UP000030856">
    <property type="component" value="Unassembled WGS sequence"/>
</dbReference>
<feature type="binding site" evidence="12">
    <location>
        <position position="23"/>
    </location>
    <ligand>
        <name>Mg(2+)</name>
        <dbReference type="ChEBI" id="CHEBI:18420"/>
    </ligand>
</feature>
<dbReference type="PROSITE" id="PS51831">
    <property type="entry name" value="HD"/>
    <property type="match status" value="1"/>
</dbReference>
<dbReference type="EC" id="3.1.3.-" evidence="12"/>
<dbReference type="InterPro" id="IPR006674">
    <property type="entry name" value="HD_domain"/>
</dbReference>
<name>A0A0B0H2X7_SOVGS</name>
<organism evidence="14 15">
    <name type="scientific">Solemya velum gill symbiont</name>
    <dbReference type="NCBI Taxonomy" id="2340"/>
    <lineage>
        <taxon>Bacteria</taxon>
        <taxon>Pseudomonadati</taxon>
        <taxon>Pseudomonadota</taxon>
        <taxon>Gammaproteobacteria</taxon>
        <taxon>sulfur-oxidizing symbionts</taxon>
    </lineage>
</organism>
<dbReference type="EC" id="2.7.7.72" evidence="12"/>
<keyword evidence="5 12" id="KW-0479">Metal-binding</keyword>
<dbReference type="PIRSF" id="PIRSF000813">
    <property type="entry name" value="CCA_bact"/>
    <property type="match status" value="1"/>
</dbReference>
<keyword evidence="10 12" id="KW-0460">Magnesium</keyword>
<dbReference type="Gene3D" id="3.30.460.10">
    <property type="entry name" value="Beta Polymerase, domain 2"/>
    <property type="match status" value="1"/>
</dbReference>
<dbReference type="InterPro" id="IPR002646">
    <property type="entry name" value="PolA_pol_head_dom"/>
</dbReference>
<feature type="binding site" evidence="12">
    <location>
        <position position="140"/>
    </location>
    <ligand>
        <name>ATP</name>
        <dbReference type="ChEBI" id="CHEBI:30616"/>
    </ligand>
</feature>
<evidence type="ECO:0000313" key="14">
    <source>
        <dbReference type="EMBL" id="KHF24568.1"/>
    </source>
</evidence>
<gene>
    <name evidence="12" type="primary">cca</name>
    <name evidence="14" type="ORF">JV46_05370</name>
</gene>
<dbReference type="CDD" id="cd00077">
    <property type="entry name" value="HDc"/>
    <property type="match status" value="1"/>
</dbReference>
<comment type="cofactor">
    <cofactor evidence="12">
        <name>Mg(2+)</name>
        <dbReference type="ChEBI" id="CHEBI:18420"/>
    </cofactor>
    <text evidence="12">Magnesium is required for nucleotidyltransferase activity.</text>
</comment>
<keyword evidence="12" id="KW-0511">Multifunctional enzyme</keyword>
<keyword evidence="3 12" id="KW-0819">tRNA processing</keyword>
<keyword evidence="6 12" id="KW-0547">Nucleotide-binding</keyword>
<dbReference type="GO" id="GO:0004112">
    <property type="term" value="F:cyclic-nucleotide phosphodiesterase activity"/>
    <property type="evidence" value="ECO:0007669"/>
    <property type="project" value="UniProtKB-UniRule"/>
</dbReference>
<evidence type="ECO:0000313" key="15">
    <source>
        <dbReference type="Proteomes" id="UP000030856"/>
    </source>
</evidence>
<keyword evidence="11 12" id="KW-0694">RNA-binding</keyword>
<dbReference type="InterPro" id="IPR012006">
    <property type="entry name" value="CCA_bact"/>
</dbReference>
<dbReference type="GO" id="GO:0000287">
    <property type="term" value="F:magnesium ion binding"/>
    <property type="evidence" value="ECO:0007669"/>
    <property type="project" value="UniProtKB-UniRule"/>
</dbReference>
<evidence type="ECO:0000256" key="12">
    <source>
        <dbReference type="HAMAP-Rule" id="MF_01261"/>
    </source>
</evidence>
<dbReference type="HAMAP" id="MF_01261">
    <property type="entry name" value="CCA_bact_type1"/>
    <property type="match status" value="1"/>
</dbReference>
<keyword evidence="1 12" id="KW-0533">Nickel</keyword>
<comment type="catalytic activity">
    <reaction evidence="12">
        <text>a tRNA precursor + 2 CTP + ATP = a tRNA with a 3' CCA end + 3 diphosphate</text>
        <dbReference type="Rhea" id="RHEA:14433"/>
        <dbReference type="Rhea" id="RHEA-COMP:10465"/>
        <dbReference type="Rhea" id="RHEA-COMP:10468"/>
        <dbReference type="ChEBI" id="CHEBI:30616"/>
        <dbReference type="ChEBI" id="CHEBI:33019"/>
        <dbReference type="ChEBI" id="CHEBI:37563"/>
        <dbReference type="ChEBI" id="CHEBI:74896"/>
        <dbReference type="ChEBI" id="CHEBI:83071"/>
        <dbReference type="EC" id="2.7.7.72"/>
    </reaction>
</comment>
<dbReference type="SMART" id="SM00471">
    <property type="entry name" value="HDc"/>
    <property type="match status" value="1"/>
</dbReference>
<dbReference type="eggNOG" id="COG0617">
    <property type="taxonomic scope" value="Bacteria"/>
</dbReference>
<evidence type="ECO:0000256" key="9">
    <source>
        <dbReference type="ARBA" id="ARBA00022840"/>
    </source>
</evidence>
<evidence type="ECO:0000256" key="1">
    <source>
        <dbReference type="ARBA" id="ARBA00022596"/>
    </source>
</evidence>